<keyword evidence="2" id="KW-1185">Reference proteome</keyword>
<gene>
    <name evidence="1" type="ORF">BDY19DRAFT_972135</name>
</gene>
<dbReference type="Proteomes" id="UP001055072">
    <property type="component" value="Unassembled WGS sequence"/>
</dbReference>
<evidence type="ECO:0000313" key="2">
    <source>
        <dbReference type="Proteomes" id="UP001055072"/>
    </source>
</evidence>
<organism evidence="1 2">
    <name type="scientific">Irpex rosettiformis</name>
    <dbReference type="NCBI Taxonomy" id="378272"/>
    <lineage>
        <taxon>Eukaryota</taxon>
        <taxon>Fungi</taxon>
        <taxon>Dikarya</taxon>
        <taxon>Basidiomycota</taxon>
        <taxon>Agaricomycotina</taxon>
        <taxon>Agaricomycetes</taxon>
        <taxon>Polyporales</taxon>
        <taxon>Irpicaceae</taxon>
        <taxon>Irpex</taxon>
    </lineage>
</organism>
<protein>
    <submittedName>
        <fullName evidence="1">Uncharacterized protein</fullName>
    </submittedName>
</protein>
<evidence type="ECO:0000313" key="1">
    <source>
        <dbReference type="EMBL" id="KAI0084297.1"/>
    </source>
</evidence>
<accession>A0ACB8TQH0</accession>
<comment type="caution">
    <text evidence="1">The sequence shown here is derived from an EMBL/GenBank/DDBJ whole genome shotgun (WGS) entry which is preliminary data.</text>
</comment>
<dbReference type="EMBL" id="MU274944">
    <property type="protein sequence ID" value="KAI0084297.1"/>
    <property type="molecule type" value="Genomic_DNA"/>
</dbReference>
<proteinExistence type="predicted"/>
<reference evidence="1" key="1">
    <citation type="journal article" date="2021" name="Environ. Microbiol.">
        <title>Gene family expansions and transcriptome signatures uncover fungal adaptations to wood decay.</title>
        <authorList>
            <person name="Hage H."/>
            <person name="Miyauchi S."/>
            <person name="Viragh M."/>
            <person name="Drula E."/>
            <person name="Min B."/>
            <person name="Chaduli D."/>
            <person name="Navarro D."/>
            <person name="Favel A."/>
            <person name="Norest M."/>
            <person name="Lesage-Meessen L."/>
            <person name="Balint B."/>
            <person name="Merenyi Z."/>
            <person name="de Eugenio L."/>
            <person name="Morin E."/>
            <person name="Martinez A.T."/>
            <person name="Baldrian P."/>
            <person name="Stursova M."/>
            <person name="Martinez M.J."/>
            <person name="Novotny C."/>
            <person name="Magnuson J.K."/>
            <person name="Spatafora J.W."/>
            <person name="Maurice S."/>
            <person name="Pangilinan J."/>
            <person name="Andreopoulos W."/>
            <person name="LaButti K."/>
            <person name="Hundley H."/>
            <person name="Na H."/>
            <person name="Kuo A."/>
            <person name="Barry K."/>
            <person name="Lipzen A."/>
            <person name="Henrissat B."/>
            <person name="Riley R."/>
            <person name="Ahrendt S."/>
            <person name="Nagy L.G."/>
            <person name="Grigoriev I.V."/>
            <person name="Martin F."/>
            <person name="Rosso M.N."/>
        </authorList>
    </citation>
    <scope>NUCLEOTIDE SEQUENCE</scope>
    <source>
        <strain evidence="1">CBS 384.51</strain>
    </source>
</reference>
<sequence>MIRTVLILCLFTHLKPGSTRSIASRKRTPYAVIYTNLAYRLSSRFSFYAERRTFIFDVSRFLHITERHKIHTVILSPRDNSTATVRGS</sequence>
<name>A0ACB8TQH0_9APHY</name>